<dbReference type="Pfam" id="PF07394">
    <property type="entry name" value="DUF1501"/>
    <property type="match status" value="1"/>
</dbReference>
<reference evidence="2 3" key="1">
    <citation type="journal article" date="2015" name="Int. J. Syst. Evol. Microbiol.">
        <title>Flavisolibacter ginsenosidimutans sp. nov., with ginsenoside-converting activity isolated from soil used for cultivating ginseng.</title>
        <authorList>
            <person name="Zhao Y."/>
            <person name="Liu Q."/>
            <person name="Kang M.S."/>
            <person name="Jin F."/>
            <person name="Yu H."/>
            <person name="Im W.T."/>
        </authorList>
    </citation>
    <scope>NUCLEOTIDE SEQUENCE [LARGE SCALE GENOMIC DNA]</scope>
    <source>
        <strain evidence="2 3">Gsoil 636</strain>
    </source>
</reference>
<dbReference type="Gene3D" id="2.60.40.10">
    <property type="entry name" value="Immunoglobulins"/>
    <property type="match status" value="1"/>
</dbReference>
<dbReference type="Proteomes" id="UP000321204">
    <property type="component" value="Chromosome"/>
</dbReference>
<dbReference type="InterPro" id="IPR013783">
    <property type="entry name" value="Ig-like_fold"/>
</dbReference>
<keyword evidence="3" id="KW-1185">Reference proteome</keyword>
<accession>A0A5B8ULU4</accession>
<evidence type="ECO:0000256" key="1">
    <source>
        <dbReference type="SAM" id="SignalP"/>
    </source>
</evidence>
<dbReference type="EMBL" id="CP042433">
    <property type="protein sequence ID" value="QEC57553.1"/>
    <property type="molecule type" value="Genomic_DNA"/>
</dbReference>
<feature type="chain" id="PRO_5023073719" evidence="1">
    <location>
        <begin position="27"/>
        <end position="618"/>
    </location>
</feature>
<keyword evidence="1" id="KW-0732">Signal</keyword>
<name>A0A5B8ULU4_9BACT</name>
<protein>
    <submittedName>
        <fullName evidence="2">DUF1501 domain-containing protein</fullName>
    </submittedName>
</protein>
<evidence type="ECO:0000313" key="2">
    <source>
        <dbReference type="EMBL" id="QEC57553.1"/>
    </source>
</evidence>
<dbReference type="OrthoDB" id="9779968at2"/>
<sequence>MKRRDFIKNTSAASVPLLLNNIPLFASPSTGNNLLDMLAQSSQSCGKVLVVIQQNGGNDGLNTVIPLDKYSTLQNVRSNILPPQANILALNGTSTTGLNPAMTEMRDLYNNGKLAIVQAVSYPNPNFSHFRATDIWFSGSASNQYWDTGWLGRDLDTTYPNYPQNYPNTQAPDPLAVQIGSTLPFSLQGPAVNMGYNVTDPNALLNVINATTDPAPNNDYGHELTFLRLMKDQSNVYRGRITSAYNAQQTLSTLYPASGNTLANQLKMVARLIGGGLQTPIYIVNHPYSHDTHSAQVNSDLITGTQANNLSILSKAVAAFQDDIEKMGKGSKVTGMTFSEFGRRVMSNASVGTDHGTAAPVFFFGAALQAGVIGTSASFSVNGSGNIDVNSQVNMQYDFRQLYATVMQDWLCLTPTESATVLGSSFPKLPIFAAAAPLPLEGVSLTGQYYQGQSRLNCHAEQNGKYRWYALEFSTDGSQFAEVSRQTNTSLAAAATYTFLHTTSAPKMFYRIAAQNLQGKTDYSNTVLLRSSDRQQLIRVFPNPVQNNNIHVEFFEKVDGPVDVTIYDLVGAKVYYNRFSGVQNSLAFRVPPSFSRETHYILEVVYGDTRAREQIIFR</sequence>
<dbReference type="AlphaFoldDB" id="A0A5B8ULU4"/>
<dbReference type="RefSeq" id="WP_146789999.1">
    <property type="nucleotide sequence ID" value="NZ_BAABIO010000003.1"/>
</dbReference>
<dbReference type="KEGG" id="fgg:FSB75_17135"/>
<evidence type="ECO:0000313" key="3">
    <source>
        <dbReference type="Proteomes" id="UP000321204"/>
    </source>
</evidence>
<organism evidence="2 3">
    <name type="scientific">Flavisolibacter ginsenosidimutans</name>
    <dbReference type="NCBI Taxonomy" id="661481"/>
    <lineage>
        <taxon>Bacteria</taxon>
        <taxon>Pseudomonadati</taxon>
        <taxon>Bacteroidota</taxon>
        <taxon>Chitinophagia</taxon>
        <taxon>Chitinophagales</taxon>
        <taxon>Chitinophagaceae</taxon>
        <taxon>Flavisolibacter</taxon>
    </lineage>
</organism>
<gene>
    <name evidence="2" type="ORF">FSB75_17135</name>
</gene>
<dbReference type="InterPro" id="IPR010869">
    <property type="entry name" value="DUF1501"/>
</dbReference>
<feature type="signal peptide" evidence="1">
    <location>
        <begin position="1"/>
        <end position="26"/>
    </location>
</feature>
<proteinExistence type="predicted"/>